<evidence type="ECO:0000259" key="1">
    <source>
        <dbReference type="Pfam" id="PF13456"/>
    </source>
</evidence>
<feature type="domain" description="RNase H type-1" evidence="1">
    <location>
        <begin position="83"/>
        <end position="148"/>
    </location>
</feature>
<dbReference type="Gene3D" id="3.30.420.10">
    <property type="entry name" value="Ribonuclease H-like superfamily/Ribonuclease H"/>
    <property type="match status" value="1"/>
</dbReference>
<dbReference type="InterPro" id="IPR002156">
    <property type="entry name" value="RNaseH_domain"/>
</dbReference>
<dbReference type="PANTHER" id="PTHR47074:SF61">
    <property type="entry name" value="RNASE H TYPE-1 DOMAIN-CONTAINING PROTEIN"/>
    <property type="match status" value="1"/>
</dbReference>
<keyword evidence="3" id="KW-1185">Reference proteome</keyword>
<accession>A0A7J8STF8</accession>
<dbReference type="Pfam" id="PF13456">
    <property type="entry name" value="RVT_3"/>
    <property type="match status" value="1"/>
</dbReference>
<dbReference type="InterPro" id="IPR036397">
    <property type="entry name" value="RNaseH_sf"/>
</dbReference>
<dbReference type="GO" id="GO:0004523">
    <property type="term" value="F:RNA-DNA hybrid ribonuclease activity"/>
    <property type="evidence" value="ECO:0007669"/>
    <property type="project" value="InterPro"/>
</dbReference>
<organism evidence="2 3">
    <name type="scientific">Gossypium davidsonii</name>
    <name type="common">Davidson's cotton</name>
    <name type="synonym">Gossypium klotzschianum subsp. davidsonii</name>
    <dbReference type="NCBI Taxonomy" id="34287"/>
    <lineage>
        <taxon>Eukaryota</taxon>
        <taxon>Viridiplantae</taxon>
        <taxon>Streptophyta</taxon>
        <taxon>Embryophyta</taxon>
        <taxon>Tracheophyta</taxon>
        <taxon>Spermatophyta</taxon>
        <taxon>Magnoliopsida</taxon>
        <taxon>eudicotyledons</taxon>
        <taxon>Gunneridae</taxon>
        <taxon>Pentapetalae</taxon>
        <taxon>rosids</taxon>
        <taxon>malvids</taxon>
        <taxon>Malvales</taxon>
        <taxon>Malvaceae</taxon>
        <taxon>Malvoideae</taxon>
        <taxon>Gossypium</taxon>
    </lineage>
</organism>
<feature type="non-terminal residue" evidence="2">
    <location>
        <position position="1"/>
    </location>
</feature>
<dbReference type="EMBL" id="JABFAC010000011">
    <property type="protein sequence ID" value="MBA0628856.1"/>
    <property type="molecule type" value="Genomic_DNA"/>
</dbReference>
<comment type="caution">
    <text evidence="2">The sequence shown here is derived from an EMBL/GenBank/DDBJ whole genome shotgun (WGS) entry which is preliminary data.</text>
</comment>
<dbReference type="GO" id="GO:0003676">
    <property type="term" value="F:nucleic acid binding"/>
    <property type="evidence" value="ECO:0007669"/>
    <property type="project" value="InterPro"/>
</dbReference>
<gene>
    <name evidence="2" type="ORF">Godav_023495</name>
</gene>
<evidence type="ECO:0000313" key="3">
    <source>
        <dbReference type="Proteomes" id="UP000593561"/>
    </source>
</evidence>
<evidence type="ECO:0000313" key="2">
    <source>
        <dbReference type="EMBL" id="MBA0628856.1"/>
    </source>
</evidence>
<proteinExistence type="predicted"/>
<dbReference type="InterPro" id="IPR052929">
    <property type="entry name" value="RNase_H-like_EbsB-rel"/>
</dbReference>
<dbReference type="AlphaFoldDB" id="A0A7J8STF8"/>
<dbReference type="PANTHER" id="PTHR47074">
    <property type="entry name" value="BNAC02G40300D PROTEIN"/>
    <property type="match status" value="1"/>
</dbReference>
<reference evidence="2 3" key="1">
    <citation type="journal article" date="2019" name="Genome Biol. Evol.">
        <title>Insights into the evolution of the New World diploid cottons (Gossypium, subgenus Houzingenia) based on genome sequencing.</title>
        <authorList>
            <person name="Grover C.E."/>
            <person name="Arick M.A. 2nd"/>
            <person name="Thrash A."/>
            <person name="Conover J.L."/>
            <person name="Sanders W.S."/>
            <person name="Peterson D.G."/>
            <person name="Frelichowski J.E."/>
            <person name="Scheffler J.A."/>
            <person name="Scheffler B.E."/>
            <person name="Wendel J.F."/>
        </authorList>
    </citation>
    <scope>NUCLEOTIDE SEQUENCE [LARGE SCALE GENOMIC DNA]</scope>
    <source>
        <strain evidence="2">27</strain>
        <tissue evidence="2">Leaf</tissue>
    </source>
</reference>
<name>A0A7J8STF8_GOSDV</name>
<sequence>IWTERNKLLHEGQHSTATVNFIKHYLGEVDGGRDKSVVCRVPIVSWKLPQEHFVKINFDAGFCQQNNKSCSEIIIRDDSDRLSIGFSSVEIECDSLAVIQKLKEKGVERSKIGAYICNIRTTCERYQHCVFHYVPKHANGVARLLATEGLKRNVETYLAGAIPSFAHKAVEVDRQQLGS</sequence>
<protein>
    <recommendedName>
        <fullName evidence="1">RNase H type-1 domain-containing protein</fullName>
    </recommendedName>
</protein>
<dbReference type="Proteomes" id="UP000593561">
    <property type="component" value="Unassembled WGS sequence"/>
</dbReference>